<accession>A0A2T5C243</accession>
<dbReference type="InterPro" id="IPR024755">
    <property type="entry name" value="cpYpsA"/>
</dbReference>
<evidence type="ECO:0000313" key="1">
    <source>
        <dbReference type="EMBL" id="PTN08762.1"/>
    </source>
</evidence>
<dbReference type="RefSeq" id="WP_107822153.1">
    <property type="nucleotide sequence ID" value="NZ_OY782574.1"/>
</dbReference>
<evidence type="ECO:0000313" key="2">
    <source>
        <dbReference type="Proteomes" id="UP000243525"/>
    </source>
</evidence>
<dbReference type="Proteomes" id="UP000243525">
    <property type="component" value="Unassembled WGS sequence"/>
</dbReference>
<proteinExistence type="predicted"/>
<dbReference type="EMBL" id="QAAD01000007">
    <property type="protein sequence ID" value="PTN08762.1"/>
    <property type="molecule type" value="Genomic_DNA"/>
</dbReference>
<reference evidence="1 2" key="1">
    <citation type="submission" date="2018-04" db="EMBL/GenBank/DDBJ databases">
        <title>Genomic Encyclopedia of Archaeal and Bacterial Type Strains, Phase II (KMG-II): from individual species to whole genera.</title>
        <authorList>
            <person name="Goeker M."/>
        </authorList>
    </citation>
    <scope>NUCLEOTIDE SEQUENCE [LARGE SCALE GENOMIC DNA]</scope>
    <source>
        <strain evidence="1 2">DSM 28823</strain>
    </source>
</reference>
<gene>
    <name evidence="1" type="ORF">C8N47_107122</name>
</gene>
<dbReference type="Gene3D" id="3.40.50.450">
    <property type="match status" value="1"/>
</dbReference>
<dbReference type="Pfam" id="PF12694">
    <property type="entry name" value="cpYpsA"/>
    <property type="match status" value="1"/>
</dbReference>
<organism evidence="1 2">
    <name type="scientific">Mangrovibacterium marinum</name>
    <dbReference type="NCBI Taxonomy" id="1639118"/>
    <lineage>
        <taxon>Bacteria</taxon>
        <taxon>Pseudomonadati</taxon>
        <taxon>Bacteroidota</taxon>
        <taxon>Bacteroidia</taxon>
        <taxon>Marinilabiliales</taxon>
        <taxon>Prolixibacteraceae</taxon>
        <taxon>Mangrovibacterium</taxon>
    </lineage>
</organism>
<keyword evidence="2" id="KW-1185">Reference proteome</keyword>
<comment type="caution">
    <text evidence="1">The sequence shown here is derived from an EMBL/GenBank/DDBJ whole genome shotgun (WGS) entry which is preliminary data.</text>
</comment>
<protein>
    <submittedName>
        <fullName evidence="1">Putative molybdenum carrier protein</fullName>
    </submittedName>
</protein>
<dbReference type="OrthoDB" id="283616at2"/>
<sequence>MTLQKIISGGQTGVDRAALDACLELNFPCGGWCTAGRSAEDGPISLRYPLVELQSPYYDDRTRRNIIESDATLIISKGKLSGGTLLTANFTRHIGKPVFIFELSPFFIDNTFDNLCDFMETYQVSTLNIAGPRASQWDKAYESAYHIVKLLIKHVRQ</sequence>
<dbReference type="SUPFAM" id="SSF102405">
    <property type="entry name" value="MCP/YpsA-like"/>
    <property type="match status" value="1"/>
</dbReference>
<name>A0A2T5C243_9BACT</name>
<dbReference type="AlphaFoldDB" id="A0A2T5C243"/>